<accession>A0A1M5F8K8</accession>
<sequence length="137" mass="13865">MNKTILKLAAAAAASMVMASGTAYATDLDIDVDEVGEVESSATDNRTNTFAGDPERYVVTTFGFNLSNGVALKAVQNRNAIAVSTSTPRGRNQFSGSSQGGSVATCGDATTGNNEPAIDDPSLAADAVNGCGRTATP</sequence>
<feature type="region of interest" description="Disordered" evidence="1">
    <location>
        <begin position="86"/>
        <end position="137"/>
    </location>
</feature>
<proteinExistence type="predicted"/>
<dbReference type="Proteomes" id="UP000184327">
    <property type="component" value="Unassembled WGS sequence"/>
</dbReference>
<evidence type="ECO:0000256" key="2">
    <source>
        <dbReference type="SAM" id="SignalP"/>
    </source>
</evidence>
<evidence type="ECO:0000313" key="4">
    <source>
        <dbReference type="Proteomes" id="UP000184327"/>
    </source>
</evidence>
<gene>
    <name evidence="3" type="ORF">SAMN02745117_02762</name>
</gene>
<reference evidence="3 4" key="1">
    <citation type="submission" date="2016-11" db="EMBL/GenBank/DDBJ databases">
        <authorList>
            <person name="Jaros S."/>
            <person name="Januszkiewicz K."/>
            <person name="Wedrychowicz H."/>
        </authorList>
    </citation>
    <scope>NUCLEOTIDE SEQUENCE [LARGE SCALE GENOMIC DNA]</scope>
    <source>
        <strain evidence="3 4">DSM 16112</strain>
    </source>
</reference>
<dbReference type="RefSeq" id="WP_143164548.1">
    <property type="nucleotide sequence ID" value="NZ_FQUZ01000050.1"/>
</dbReference>
<name>A0A1M5F8K8_9BURK</name>
<dbReference type="STRING" id="1122156.SAMN02745117_02762"/>
<organism evidence="3 4">
    <name type="scientific">Lampropedia hyalina DSM 16112</name>
    <dbReference type="NCBI Taxonomy" id="1122156"/>
    <lineage>
        <taxon>Bacteria</taxon>
        <taxon>Pseudomonadati</taxon>
        <taxon>Pseudomonadota</taxon>
        <taxon>Betaproteobacteria</taxon>
        <taxon>Burkholderiales</taxon>
        <taxon>Comamonadaceae</taxon>
        <taxon>Lampropedia</taxon>
    </lineage>
</organism>
<feature type="compositionally biased region" description="Polar residues" evidence="1">
    <location>
        <begin position="86"/>
        <end position="114"/>
    </location>
</feature>
<evidence type="ECO:0000256" key="1">
    <source>
        <dbReference type="SAM" id="MobiDB-lite"/>
    </source>
</evidence>
<keyword evidence="4" id="KW-1185">Reference proteome</keyword>
<dbReference type="EMBL" id="FQUZ01000050">
    <property type="protein sequence ID" value="SHF87855.1"/>
    <property type="molecule type" value="Genomic_DNA"/>
</dbReference>
<protein>
    <submittedName>
        <fullName evidence="3">Uncharacterized protein</fullName>
    </submittedName>
</protein>
<feature type="chain" id="PRO_5009910059" evidence="2">
    <location>
        <begin position="26"/>
        <end position="137"/>
    </location>
</feature>
<evidence type="ECO:0000313" key="3">
    <source>
        <dbReference type="EMBL" id="SHF87855.1"/>
    </source>
</evidence>
<feature type="signal peptide" evidence="2">
    <location>
        <begin position="1"/>
        <end position="25"/>
    </location>
</feature>
<dbReference type="AlphaFoldDB" id="A0A1M5F8K8"/>
<keyword evidence="2" id="KW-0732">Signal</keyword>